<evidence type="ECO:0000256" key="5">
    <source>
        <dbReference type="ARBA" id="ARBA00023237"/>
    </source>
</evidence>
<evidence type="ECO:0000256" key="2">
    <source>
        <dbReference type="ARBA" id="ARBA00022729"/>
    </source>
</evidence>
<dbReference type="PROSITE" id="PS51257">
    <property type="entry name" value="PROKAR_LIPOPROTEIN"/>
    <property type="match status" value="1"/>
</dbReference>
<dbReference type="STRING" id="338963.Pcar_2974"/>
<keyword evidence="1" id="KW-0132">Cell division</keyword>
<dbReference type="Gene3D" id="3.30.1330.60">
    <property type="entry name" value="OmpA-like domain"/>
    <property type="match status" value="1"/>
</dbReference>
<dbReference type="RefSeq" id="WP_011342761.1">
    <property type="nucleotide sequence ID" value="NC_007498.2"/>
</dbReference>
<dbReference type="NCBIfam" id="TIGR02802">
    <property type="entry name" value="Pal_lipo"/>
    <property type="match status" value="1"/>
</dbReference>
<keyword evidence="5 8" id="KW-0998">Cell outer membrane</keyword>
<dbReference type="InterPro" id="IPR014169">
    <property type="entry name" value="Pal_lipo_C"/>
</dbReference>
<dbReference type="InterPro" id="IPR050330">
    <property type="entry name" value="Bact_OuterMem_StrucFunc"/>
</dbReference>
<dbReference type="SUPFAM" id="SSF103088">
    <property type="entry name" value="OmpA-like"/>
    <property type="match status" value="1"/>
</dbReference>
<dbReference type="PANTHER" id="PTHR30329">
    <property type="entry name" value="STATOR ELEMENT OF FLAGELLAR MOTOR COMPLEX"/>
    <property type="match status" value="1"/>
</dbReference>
<keyword evidence="2 8" id="KW-0732">Signal</keyword>
<evidence type="ECO:0000256" key="3">
    <source>
        <dbReference type="ARBA" id="ARBA00023136"/>
    </source>
</evidence>
<feature type="domain" description="OmpA-like" evidence="9">
    <location>
        <begin position="75"/>
        <end position="190"/>
    </location>
</feature>
<dbReference type="AlphaFoldDB" id="Q3A098"/>
<dbReference type="eggNOG" id="COG2885">
    <property type="taxonomic scope" value="Bacteria"/>
</dbReference>
<dbReference type="InterPro" id="IPR006664">
    <property type="entry name" value="OMP_bac"/>
</dbReference>
<dbReference type="OrthoDB" id="9809164at2"/>
<protein>
    <recommendedName>
        <fullName evidence="8">Peptidoglycan-associated lipoprotein</fullName>
        <shortName evidence="8">PAL</shortName>
    </recommendedName>
</protein>
<evidence type="ECO:0000256" key="8">
    <source>
        <dbReference type="HAMAP-Rule" id="MF_02204"/>
    </source>
</evidence>
<dbReference type="HOGENOM" id="CLU_016890_9_0_7"/>
<keyword evidence="4 8" id="KW-0564">Palmitate</keyword>
<dbReference type="PANTHER" id="PTHR30329:SF21">
    <property type="entry name" value="LIPOPROTEIN YIAD-RELATED"/>
    <property type="match status" value="1"/>
</dbReference>
<dbReference type="InterPro" id="IPR036737">
    <property type="entry name" value="OmpA-like_sf"/>
</dbReference>
<keyword evidence="6 8" id="KW-0449">Lipoprotein</keyword>
<sequence length="190" mass="20813">MKRGGIRISMQVLLMMILTAMLAVGCAKKPAPVPVTTDDQAAAQQAVQGVEEMGAGETGIGESMIGEESMDDSMSMPQTVASLERIYFNFDRYDLSPEAQAILINNAEYLKANPDQKVRIEGYCDERGSDEYNLALGERRALAAQKYLESLGVAGDRLSVISYGEEMPLDPAQNEDAYAMNRRAEFKSMP</sequence>
<comment type="subcellular location">
    <subcellularLocation>
        <location evidence="8">Cell outer membrane</location>
        <topology evidence="8">Lipid-anchor</topology>
    </subcellularLocation>
</comment>
<dbReference type="Proteomes" id="UP000002534">
    <property type="component" value="Chromosome"/>
</dbReference>
<accession>Q3A098</accession>
<gene>
    <name evidence="8" type="primary">pal</name>
    <name evidence="10" type="ordered locus">Pcar_2974</name>
</gene>
<keyword evidence="7" id="KW-0131">Cell cycle</keyword>
<dbReference type="InterPro" id="IPR039001">
    <property type="entry name" value="Pal"/>
</dbReference>
<dbReference type="EMBL" id="CP000142">
    <property type="protein sequence ID" value="ABA90209.1"/>
    <property type="molecule type" value="Genomic_DNA"/>
</dbReference>
<evidence type="ECO:0000256" key="7">
    <source>
        <dbReference type="ARBA" id="ARBA00023306"/>
    </source>
</evidence>
<dbReference type="PRINTS" id="PR01021">
    <property type="entry name" value="OMPADOMAIN"/>
</dbReference>
<dbReference type="InterPro" id="IPR006665">
    <property type="entry name" value="OmpA-like"/>
</dbReference>
<proteinExistence type="inferred from homology"/>
<dbReference type="HAMAP" id="MF_02204">
    <property type="entry name" value="Pal"/>
    <property type="match status" value="1"/>
</dbReference>
<organism evidence="10 11">
    <name type="scientific">Syntrophotalea carbinolica (strain DSM 2380 / NBRC 103641 / GraBd1)</name>
    <name type="common">Pelobacter carbinolicus</name>
    <dbReference type="NCBI Taxonomy" id="338963"/>
    <lineage>
        <taxon>Bacteria</taxon>
        <taxon>Pseudomonadati</taxon>
        <taxon>Thermodesulfobacteriota</taxon>
        <taxon>Desulfuromonadia</taxon>
        <taxon>Desulfuromonadales</taxon>
        <taxon>Syntrophotaleaceae</taxon>
        <taxon>Syntrophotalea</taxon>
    </lineage>
</organism>
<evidence type="ECO:0000313" key="11">
    <source>
        <dbReference type="Proteomes" id="UP000002534"/>
    </source>
</evidence>
<evidence type="ECO:0000256" key="4">
    <source>
        <dbReference type="ARBA" id="ARBA00023139"/>
    </source>
</evidence>
<reference evidence="10 11" key="2">
    <citation type="journal article" date="2012" name="BMC Genomics">
        <title>The genome of Pelobacter carbinolicus reveals surprising metabolic capabilities and physiological features.</title>
        <authorList>
            <person name="Aklujkar M."/>
            <person name="Haveman S.A."/>
            <person name="Didonato R.Jr."/>
            <person name="Chertkov O."/>
            <person name="Han C.S."/>
            <person name="Land M.L."/>
            <person name="Brown P."/>
            <person name="Lovley D.R."/>
        </authorList>
    </citation>
    <scope>NUCLEOTIDE SEQUENCE [LARGE SCALE GENOMIC DNA]</scope>
    <source>
        <strain evidence="11">DSM 2380 / NBRC 103641 / GraBd1</strain>
    </source>
</reference>
<comment type="similarity">
    <text evidence="8">Belongs to the Pal lipoprotein family.</text>
</comment>
<name>Q3A098_SYNC1</name>
<evidence type="ECO:0000259" key="9">
    <source>
        <dbReference type="PROSITE" id="PS51123"/>
    </source>
</evidence>
<dbReference type="CDD" id="cd07185">
    <property type="entry name" value="OmpA_C-like"/>
    <property type="match status" value="1"/>
</dbReference>
<dbReference type="Pfam" id="PF00691">
    <property type="entry name" value="OmpA"/>
    <property type="match status" value="1"/>
</dbReference>
<keyword evidence="11" id="KW-1185">Reference proteome</keyword>
<evidence type="ECO:0000256" key="1">
    <source>
        <dbReference type="ARBA" id="ARBA00022618"/>
    </source>
</evidence>
<dbReference type="GO" id="GO:0051301">
    <property type="term" value="P:cell division"/>
    <property type="evidence" value="ECO:0007669"/>
    <property type="project" value="UniProtKB-KW"/>
</dbReference>
<dbReference type="KEGG" id="pca:Pcar_2974"/>
<dbReference type="PROSITE" id="PS51123">
    <property type="entry name" value="OMPA_2"/>
    <property type="match status" value="1"/>
</dbReference>
<evidence type="ECO:0000313" key="10">
    <source>
        <dbReference type="EMBL" id="ABA90209.1"/>
    </source>
</evidence>
<evidence type="ECO:0000256" key="6">
    <source>
        <dbReference type="ARBA" id="ARBA00023288"/>
    </source>
</evidence>
<reference evidence="11" key="1">
    <citation type="submission" date="2005-10" db="EMBL/GenBank/DDBJ databases">
        <title>Complete sequence of Pelobacter carbinolicus DSM 2380.</title>
        <authorList>
            <person name="Copeland A."/>
            <person name="Lucas S."/>
            <person name="Lapidus A."/>
            <person name="Barry K."/>
            <person name="Detter J.C."/>
            <person name="Glavina T."/>
            <person name="Hammon N."/>
            <person name="Israni S."/>
            <person name="Pitluck S."/>
            <person name="Chertkov O."/>
            <person name="Schmutz J."/>
            <person name="Larimer F."/>
            <person name="Land M."/>
            <person name="Kyrpides N."/>
            <person name="Ivanova N."/>
            <person name="Richardson P."/>
        </authorList>
    </citation>
    <scope>NUCLEOTIDE SEQUENCE [LARGE SCALE GENOMIC DNA]</scope>
    <source>
        <strain evidence="11">DSM 2380 / NBRC 103641 / GraBd1</strain>
    </source>
</reference>
<dbReference type="GO" id="GO:0009279">
    <property type="term" value="C:cell outer membrane"/>
    <property type="evidence" value="ECO:0007669"/>
    <property type="project" value="UniProtKB-SubCell"/>
</dbReference>
<keyword evidence="3 8" id="KW-0472">Membrane</keyword>